<organism evidence="1">
    <name type="scientific">Arundo donax</name>
    <name type="common">Giant reed</name>
    <name type="synonym">Donax arundinaceus</name>
    <dbReference type="NCBI Taxonomy" id="35708"/>
    <lineage>
        <taxon>Eukaryota</taxon>
        <taxon>Viridiplantae</taxon>
        <taxon>Streptophyta</taxon>
        <taxon>Embryophyta</taxon>
        <taxon>Tracheophyta</taxon>
        <taxon>Spermatophyta</taxon>
        <taxon>Magnoliopsida</taxon>
        <taxon>Liliopsida</taxon>
        <taxon>Poales</taxon>
        <taxon>Poaceae</taxon>
        <taxon>PACMAD clade</taxon>
        <taxon>Arundinoideae</taxon>
        <taxon>Arundineae</taxon>
        <taxon>Arundo</taxon>
    </lineage>
</organism>
<evidence type="ECO:0000313" key="1">
    <source>
        <dbReference type="EMBL" id="JAE29035.1"/>
    </source>
</evidence>
<protein>
    <submittedName>
        <fullName evidence="1">Uncharacterized protein</fullName>
    </submittedName>
</protein>
<sequence length="69" mass="8098">MKMKYQLANGILISFFSSHEPELAASSNWIVQTLRFPARPYLLRIIKGTNWMRNWLHNNSIKTFQFPGS</sequence>
<dbReference type="AlphaFoldDB" id="A0A0A9GVJ2"/>
<accession>A0A0A9GVJ2</accession>
<reference evidence="1" key="2">
    <citation type="journal article" date="2015" name="Data Brief">
        <title>Shoot transcriptome of the giant reed, Arundo donax.</title>
        <authorList>
            <person name="Barrero R.A."/>
            <person name="Guerrero F.D."/>
            <person name="Moolhuijzen P."/>
            <person name="Goolsby J.A."/>
            <person name="Tidwell J."/>
            <person name="Bellgard S.E."/>
            <person name="Bellgard M.I."/>
        </authorList>
    </citation>
    <scope>NUCLEOTIDE SEQUENCE</scope>
    <source>
        <tissue evidence="1">Shoot tissue taken approximately 20 cm above the soil surface</tissue>
    </source>
</reference>
<dbReference type="EMBL" id="GBRH01168861">
    <property type="protein sequence ID" value="JAE29035.1"/>
    <property type="molecule type" value="Transcribed_RNA"/>
</dbReference>
<reference evidence="1" key="1">
    <citation type="submission" date="2014-09" db="EMBL/GenBank/DDBJ databases">
        <authorList>
            <person name="Magalhaes I.L.F."/>
            <person name="Oliveira U."/>
            <person name="Santos F.R."/>
            <person name="Vidigal T.H.D.A."/>
            <person name="Brescovit A.D."/>
            <person name="Santos A.J."/>
        </authorList>
    </citation>
    <scope>NUCLEOTIDE SEQUENCE</scope>
    <source>
        <tissue evidence="1">Shoot tissue taken approximately 20 cm above the soil surface</tissue>
    </source>
</reference>
<proteinExistence type="predicted"/>
<name>A0A0A9GVJ2_ARUDO</name>